<reference evidence="1" key="1">
    <citation type="journal article" date="2014" name="Front. Microbiol.">
        <title>High frequency of phylogenetically diverse reductive dehalogenase-homologous genes in deep subseafloor sedimentary metagenomes.</title>
        <authorList>
            <person name="Kawai M."/>
            <person name="Futagami T."/>
            <person name="Toyoda A."/>
            <person name="Takaki Y."/>
            <person name="Nishi S."/>
            <person name="Hori S."/>
            <person name="Arai W."/>
            <person name="Tsubouchi T."/>
            <person name="Morono Y."/>
            <person name="Uchiyama I."/>
            <person name="Ito T."/>
            <person name="Fujiyama A."/>
            <person name="Inagaki F."/>
            <person name="Takami H."/>
        </authorList>
    </citation>
    <scope>NUCLEOTIDE SEQUENCE</scope>
    <source>
        <strain evidence="1">Expedition CK06-06</strain>
    </source>
</reference>
<feature type="non-terminal residue" evidence="1">
    <location>
        <position position="1"/>
    </location>
</feature>
<dbReference type="AlphaFoldDB" id="X0ZC40"/>
<accession>X0ZC40</accession>
<sequence>LYTGSPELLKETTRWTDEEIEKYISKFLGDINVQKTG</sequence>
<protein>
    <submittedName>
        <fullName evidence="1">Uncharacterized protein</fullName>
    </submittedName>
</protein>
<evidence type="ECO:0000313" key="1">
    <source>
        <dbReference type="EMBL" id="GAG66814.1"/>
    </source>
</evidence>
<gene>
    <name evidence="1" type="ORF">S01H4_04811</name>
</gene>
<organism evidence="1">
    <name type="scientific">marine sediment metagenome</name>
    <dbReference type="NCBI Taxonomy" id="412755"/>
    <lineage>
        <taxon>unclassified sequences</taxon>
        <taxon>metagenomes</taxon>
        <taxon>ecological metagenomes</taxon>
    </lineage>
</organism>
<comment type="caution">
    <text evidence="1">The sequence shown here is derived from an EMBL/GenBank/DDBJ whole genome shotgun (WGS) entry which is preliminary data.</text>
</comment>
<name>X0ZC40_9ZZZZ</name>
<proteinExistence type="predicted"/>
<dbReference type="EMBL" id="BART01001325">
    <property type="protein sequence ID" value="GAG66814.1"/>
    <property type="molecule type" value="Genomic_DNA"/>
</dbReference>